<evidence type="ECO:0000313" key="3">
    <source>
        <dbReference type="EMBL" id="WZO35223.1"/>
    </source>
</evidence>
<dbReference type="Pfam" id="PF01970">
    <property type="entry name" value="TctA"/>
    <property type="match status" value="1"/>
</dbReference>
<feature type="transmembrane region" description="Helical" evidence="1">
    <location>
        <begin position="201"/>
        <end position="221"/>
    </location>
</feature>
<dbReference type="InterPro" id="IPR002823">
    <property type="entry name" value="DUF112_TM"/>
</dbReference>
<keyword evidence="1" id="KW-1133">Transmembrane helix</keyword>
<feature type="domain" description="DUF112" evidence="2">
    <location>
        <begin position="20"/>
        <end position="438"/>
    </location>
</feature>
<name>A0AAU6SE72_9MICO</name>
<evidence type="ECO:0000256" key="1">
    <source>
        <dbReference type="SAM" id="Phobius"/>
    </source>
</evidence>
<dbReference type="AlphaFoldDB" id="A0AAU6SE72"/>
<keyword evidence="1" id="KW-0472">Membrane</keyword>
<feature type="transmembrane region" description="Helical" evidence="1">
    <location>
        <begin position="354"/>
        <end position="377"/>
    </location>
</feature>
<feature type="transmembrane region" description="Helical" evidence="1">
    <location>
        <begin position="436"/>
        <end position="457"/>
    </location>
</feature>
<feature type="transmembrane region" description="Helical" evidence="1">
    <location>
        <begin position="413"/>
        <end position="431"/>
    </location>
</feature>
<feature type="transmembrane region" description="Helical" evidence="1">
    <location>
        <begin position="469"/>
        <end position="490"/>
    </location>
</feature>
<feature type="transmembrane region" description="Helical" evidence="1">
    <location>
        <begin position="258"/>
        <end position="279"/>
    </location>
</feature>
<dbReference type="PANTHER" id="PTHR35342:SF5">
    <property type="entry name" value="TRICARBOXYLIC TRANSPORT PROTEIN"/>
    <property type="match status" value="1"/>
</dbReference>
<reference evidence="3" key="1">
    <citation type="submission" date="2024-04" db="EMBL/GenBank/DDBJ databases">
        <authorList>
            <person name="Roder T."/>
            <person name="Oberhansli S."/>
            <person name="Kreuzer M."/>
        </authorList>
    </citation>
    <scope>NUCLEOTIDE SEQUENCE</scope>
    <source>
        <strain evidence="3">LWS13-1.2</strain>
    </source>
</reference>
<feature type="transmembrane region" description="Helical" evidence="1">
    <location>
        <begin position="45"/>
        <end position="69"/>
    </location>
</feature>
<accession>A0AAU6SE72</accession>
<feature type="transmembrane region" description="Helical" evidence="1">
    <location>
        <begin position="318"/>
        <end position="342"/>
    </location>
</feature>
<gene>
    <name evidence="3" type="ORF">MRBLWS13_002914</name>
</gene>
<dbReference type="RefSeq" id="WP_349426061.1">
    <property type="nucleotide sequence ID" value="NZ_CP151632.1"/>
</dbReference>
<sequence>MDSFSYLLAGFAAAFSPENLLFLVIGVTLGMVVGVLPGLGPATGIALLIPLTTSLDPLTALIMLAGIYYGSQYGGSVTSILLRTPGEASSVMTAIDGYEMSRKGQAGRALAISAVASFVAGTLTIPLLMVLAPALTSLALSFGPPELFALMLFALISVATMTARSQRAKSIAACAIGVWISTIGFDPQTGQDRFTFGVDQLLLGVAFIPVVIGVFAIAEVLRQVGTPSEKPIRTRFRDMLLTRKDVKDTAAPIGRSTFLGFFLGAIPGAGATIASYFAYDVEKRIGRNRAQFGKGAIEGVAAPEAANNSAVNGAFIPALTLGIPGSATTAILLGAMILYGIAPGPNLLNDEPELVWGLISSFYLGNVLLLVMALLFVPAFASLLRIPYSLLYPVIIAVSLFGGFSIANSMLDVWMVVLFGAVGLLMARFGYPAPPLVLGLILGGMMETALIQSSSMGRGDLSLFFTRPLSLALLIGTALLLLVPPVVVSIRLNRMKTAERAERVR</sequence>
<organism evidence="3">
    <name type="scientific">Microbacterium sp. LWS13-1.2</name>
    <dbReference type="NCBI Taxonomy" id="3135264"/>
    <lineage>
        <taxon>Bacteria</taxon>
        <taxon>Bacillati</taxon>
        <taxon>Actinomycetota</taxon>
        <taxon>Actinomycetes</taxon>
        <taxon>Micrococcales</taxon>
        <taxon>Microbacteriaceae</taxon>
        <taxon>Microbacterium</taxon>
    </lineage>
</organism>
<protein>
    <submittedName>
        <fullName evidence="3">Tripartite tricarboxylate transporter permease</fullName>
    </submittedName>
</protein>
<evidence type="ECO:0000259" key="2">
    <source>
        <dbReference type="Pfam" id="PF01970"/>
    </source>
</evidence>
<feature type="transmembrane region" description="Helical" evidence="1">
    <location>
        <begin position="389"/>
        <end position="407"/>
    </location>
</feature>
<dbReference type="EMBL" id="CP151632">
    <property type="protein sequence ID" value="WZO35223.1"/>
    <property type="molecule type" value="Genomic_DNA"/>
</dbReference>
<feature type="transmembrane region" description="Helical" evidence="1">
    <location>
        <begin position="147"/>
        <end position="163"/>
    </location>
</feature>
<dbReference type="PANTHER" id="PTHR35342">
    <property type="entry name" value="TRICARBOXYLIC TRANSPORT PROTEIN"/>
    <property type="match status" value="1"/>
</dbReference>
<feature type="transmembrane region" description="Helical" evidence="1">
    <location>
        <begin position="20"/>
        <end position="39"/>
    </location>
</feature>
<keyword evidence="1" id="KW-0812">Transmembrane</keyword>
<proteinExistence type="predicted"/>
<feature type="transmembrane region" description="Helical" evidence="1">
    <location>
        <begin position="109"/>
        <end position="135"/>
    </location>
</feature>